<dbReference type="PANTHER" id="PTHR21098:SF12">
    <property type="entry name" value="RIBOFLAVIN SYNTHASE"/>
    <property type="match status" value="1"/>
</dbReference>
<comment type="function">
    <text evidence="2">Catalyzes the dismutation of two molecules of 6,7-dimethyl-8-ribityllumazine, resulting in the formation of riboflavin and 5-amino-6-(D-ribitylamino)uracil.</text>
</comment>
<keyword evidence="8" id="KW-0808">Transferase</keyword>
<evidence type="ECO:0000256" key="8">
    <source>
        <dbReference type="ARBA" id="ARBA00022679"/>
    </source>
</evidence>
<evidence type="ECO:0000256" key="7">
    <source>
        <dbReference type="ARBA" id="ARBA00022619"/>
    </source>
</evidence>
<dbReference type="EC" id="2.5.1.9" evidence="5 10"/>
<keyword evidence="14" id="KW-1185">Reference proteome</keyword>
<dbReference type="CDD" id="cd00402">
    <property type="entry name" value="Riboflavin_synthase_like"/>
    <property type="match status" value="1"/>
</dbReference>
<evidence type="ECO:0000313" key="13">
    <source>
        <dbReference type="EMBL" id="GGI07460.1"/>
    </source>
</evidence>
<gene>
    <name evidence="13" type="ORF">GCM10011354_24210</name>
</gene>
<keyword evidence="7" id="KW-0686">Riboflavin biosynthesis</keyword>
<comment type="catalytic activity">
    <reaction evidence="1">
        <text>2 6,7-dimethyl-8-(1-D-ribityl)lumazine + H(+) = 5-amino-6-(D-ribitylamino)uracil + riboflavin</text>
        <dbReference type="Rhea" id="RHEA:20772"/>
        <dbReference type="ChEBI" id="CHEBI:15378"/>
        <dbReference type="ChEBI" id="CHEBI:15934"/>
        <dbReference type="ChEBI" id="CHEBI:57986"/>
        <dbReference type="ChEBI" id="CHEBI:58201"/>
        <dbReference type="EC" id="2.5.1.9"/>
    </reaction>
</comment>
<dbReference type="NCBIfam" id="TIGR00187">
    <property type="entry name" value="ribE"/>
    <property type="match status" value="1"/>
</dbReference>
<dbReference type="NCBIfam" id="NF006767">
    <property type="entry name" value="PRK09289.1"/>
    <property type="match status" value="1"/>
</dbReference>
<dbReference type="PIRSF" id="PIRSF000498">
    <property type="entry name" value="Riboflavin_syn_A"/>
    <property type="match status" value="1"/>
</dbReference>
<dbReference type="InterPro" id="IPR001783">
    <property type="entry name" value="Lumazine-bd"/>
</dbReference>
<evidence type="ECO:0000256" key="1">
    <source>
        <dbReference type="ARBA" id="ARBA00000968"/>
    </source>
</evidence>
<evidence type="ECO:0000256" key="4">
    <source>
        <dbReference type="ARBA" id="ARBA00011233"/>
    </source>
</evidence>
<dbReference type="GO" id="GO:0009231">
    <property type="term" value="P:riboflavin biosynthetic process"/>
    <property type="evidence" value="ECO:0007669"/>
    <property type="project" value="UniProtKB-KW"/>
</dbReference>
<dbReference type="SUPFAM" id="SSF63380">
    <property type="entry name" value="Riboflavin synthase domain-like"/>
    <property type="match status" value="2"/>
</dbReference>
<proteinExistence type="predicted"/>
<dbReference type="GO" id="GO:0004746">
    <property type="term" value="F:riboflavin synthase activity"/>
    <property type="evidence" value="ECO:0007669"/>
    <property type="project" value="UniProtKB-UniRule"/>
</dbReference>
<accession>A0A8J3A9C6</accession>
<feature type="domain" description="Lumazine-binding" evidence="12">
    <location>
        <begin position="1"/>
        <end position="101"/>
    </location>
</feature>
<feature type="domain" description="Lumazine-binding" evidence="12">
    <location>
        <begin position="102"/>
        <end position="199"/>
    </location>
</feature>
<evidence type="ECO:0000313" key="14">
    <source>
        <dbReference type="Proteomes" id="UP000650511"/>
    </source>
</evidence>
<protein>
    <recommendedName>
        <fullName evidence="6 10">Riboflavin synthase</fullName>
        <ecNumber evidence="5 10">2.5.1.9</ecNumber>
    </recommendedName>
</protein>
<evidence type="ECO:0000256" key="10">
    <source>
        <dbReference type="NCBIfam" id="TIGR00187"/>
    </source>
</evidence>
<evidence type="ECO:0000256" key="2">
    <source>
        <dbReference type="ARBA" id="ARBA00002803"/>
    </source>
</evidence>
<evidence type="ECO:0000256" key="3">
    <source>
        <dbReference type="ARBA" id="ARBA00004887"/>
    </source>
</evidence>
<feature type="repeat" description="Lumazine-binding" evidence="11">
    <location>
        <begin position="1"/>
        <end position="101"/>
    </location>
</feature>
<evidence type="ECO:0000256" key="11">
    <source>
        <dbReference type="PROSITE-ProRule" id="PRU00524"/>
    </source>
</evidence>
<evidence type="ECO:0000256" key="5">
    <source>
        <dbReference type="ARBA" id="ARBA00012827"/>
    </source>
</evidence>
<name>A0A8J3A9C6_9ACTN</name>
<evidence type="ECO:0000259" key="12">
    <source>
        <dbReference type="PROSITE" id="PS51177"/>
    </source>
</evidence>
<reference evidence="13" key="2">
    <citation type="submission" date="2020-09" db="EMBL/GenBank/DDBJ databases">
        <authorList>
            <person name="Sun Q."/>
            <person name="Zhou Y."/>
        </authorList>
    </citation>
    <scope>NUCLEOTIDE SEQUENCE</scope>
    <source>
        <strain evidence="13">CGMCC 1.14988</strain>
    </source>
</reference>
<feature type="repeat" description="Lumazine-binding" evidence="11">
    <location>
        <begin position="102"/>
        <end position="199"/>
    </location>
</feature>
<dbReference type="Pfam" id="PF00677">
    <property type="entry name" value="Lum_binding"/>
    <property type="match status" value="2"/>
</dbReference>
<dbReference type="Gene3D" id="2.40.30.20">
    <property type="match status" value="2"/>
</dbReference>
<organism evidence="13 14">
    <name type="scientific">Egicoccus halophilus</name>
    <dbReference type="NCBI Taxonomy" id="1670830"/>
    <lineage>
        <taxon>Bacteria</taxon>
        <taxon>Bacillati</taxon>
        <taxon>Actinomycetota</taxon>
        <taxon>Nitriliruptoria</taxon>
        <taxon>Egicoccales</taxon>
        <taxon>Egicoccaceae</taxon>
        <taxon>Egicoccus</taxon>
    </lineage>
</organism>
<keyword evidence="9" id="KW-0677">Repeat</keyword>
<dbReference type="EMBL" id="BMHA01000008">
    <property type="protein sequence ID" value="GGI07460.1"/>
    <property type="molecule type" value="Genomic_DNA"/>
</dbReference>
<dbReference type="FunFam" id="2.40.30.20:FF:000004">
    <property type="entry name" value="Riboflavin synthase, alpha subunit"/>
    <property type="match status" value="1"/>
</dbReference>
<comment type="pathway">
    <text evidence="3">Cofactor biosynthesis; riboflavin biosynthesis; riboflavin from 2-hydroxy-3-oxobutyl phosphate and 5-amino-6-(D-ribitylamino)uracil: step 2/2.</text>
</comment>
<dbReference type="OrthoDB" id="9788537at2"/>
<comment type="caution">
    <text evidence="13">The sequence shown here is derived from an EMBL/GenBank/DDBJ whole genome shotgun (WGS) entry which is preliminary data.</text>
</comment>
<dbReference type="InterPro" id="IPR026017">
    <property type="entry name" value="Lumazine-bd_dom"/>
</dbReference>
<reference evidence="13" key="1">
    <citation type="journal article" date="2014" name="Int. J. Syst. Evol. Microbiol.">
        <title>Complete genome sequence of Corynebacterium casei LMG S-19264T (=DSM 44701T), isolated from a smear-ripened cheese.</title>
        <authorList>
            <consortium name="US DOE Joint Genome Institute (JGI-PGF)"/>
            <person name="Walter F."/>
            <person name="Albersmeier A."/>
            <person name="Kalinowski J."/>
            <person name="Ruckert C."/>
        </authorList>
    </citation>
    <scope>NUCLEOTIDE SEQUENCE</scope>
    <source>
        <strain evidence="13">CGMCC 1.14988</strain>
    </source>
</reference>
<dbReference type="InterPro" id="IPR023366">
    <property type="entry name" value="ATP_synth_asu-like_sf"/>
</dbReference>
<sequence length="217" mass="22568">MFTGIVEEVGTVAALERHDGHARLEVTGPLVVGDAAIGDSIAVDGCCLTVTTFVVRDGRRVGFVADLMAETLRATALGDLEGGTGVNLERAMRADTRFGGHLVQGHVDGVGEVLARDERPGTVFVDVRAPEAVRPYLVAKGSVTLAGVSLTVVSVDGDGFRVGLIPHTLEATTFGAGLHPGRRVNLEADVVAKYVQRLLTAGVDSPYTSLASEVGHA</sequence>
<dbReference type="Proteomes" id="UP000650511">
    <property type="component" value="Unassembled WGS sequence"/>
</dbReference>
<dbReference type="PANTHER" id="PTHR21098">
    <property type="entry name" value="RIBOFLAVIN SYNTHASE ALPHA CHAIN"/>
    <property type="match status" value="1"/>
</dbReference>
<evidence type="ECO:0000256" key="6">
    <source>
        <dbReference type="ARBA" id="ARBA00013950"/>
    </source>
</evidence>
<dbReference type="PROSITE" id="PS51177">
    <property type="entry name" value="LUMAZINE_BIND"/>
    <property type="match status" value="2"/>
</dbReference>
<dbReference type="AlphaFoldDB" id="A0A8J3A9C6"/>
<dbReference type="InterPro" id="IPR017938">
    <property type="entry name" value="Riboflavin_synthase-like_b-brl"/>
</dbReference>
<dbReference type="RefSeq" id="WP_130649875.1">
    <property type="nucleotide sequence ID" value="NZ_BMHA01000008.1"/>
</dbReference>
<evidence type="ECO:0000256" key="9">
    <source>
        <dbReference type="ARBA" id="ARBA00022737"/>
    </source>
</evidence>
<comment type="subunit">
    <text evidence="4">Homotrimer.</text>
</comment>
<dbReference type="FunFam" id="2.40.30.20:FF:000003">
    <property type="entry name" value="Riboflavin synthase, alpha subunit"/>
    <property type="match status" value="1"/>
</dbReference>